<dbReference type="PIRSF" id="PIRSF016896">
    <property type="entry name" value="GHMP_arc_MJ0969"/>
    <property type="match status" value="1"/>
</dbReference>
<dbReference type="InterPro" id="IPR014721">
    <property type="entry name" value="Ribsml_uS5_D2-typ_fold_subgr"/>
</dbReference>
<evidence type="ECO:0000313" key="6">
    <source>
        <dbReference type="EMBL" id="MBB6401672.1"/>
    </source>
</evidence>
<evidence type="ECO:0000313" key="10">
    <source>
        <dbReference type="Proteomes" id="UP000536195"/>
    </source>
</evidence>
<dbReference type="EMBL" id="JACHEC010000002">
    <property type="protein sequence ID" value="MBB6401672.1"/>
    <property type="molecule type" value="Genomic_DNA"/>
</dbReference>
<evidence type="ECO:0000313" key="8">
    <source>
        <dbReference type="Proteomes" id="UP000239462"/>
    </source>
</evidence>
<dbReference type="GeneID" id="36101731"/>
<dbReference type="PANTHER" id="PTHR42282">
    <property type="entry name" value="PANTOATE KINASE-RELATED"/>
    <property type="match status" value="1"/>
</dbReference>
<dbReference type="Proteomes" id="UP000590564">
    <property type="component" value="Unassembled WGS sequence"/>
</dbReference>
<dbReference type="Proteomes" id="UP000536195">
    <property type="component" value="Unassembled WGS sequence"/>
</dbReference>
<dbReference type="UniPathway" id="UPA00241"/>
<evidence type="ECO:0000313" key="4">
    <source>
        <dbReference type="EMBL" id="MBA2853071.1"/>
    </source>
</evidence>
<evidence type="ECO:0000313" key="12">
    <source>
        <dbReference type="Proteomes" id="UP000590564"/>
    </source>
</evidence>
<evidence type="ECO:0000313" key="9">
    <source>
        <dbReference type="Proteomes" id="UP000522365"/>
    </source>
</evidence>
<dbReference type="Proteomes" id="UP000239462">
    <property type="component" value="Chromosome"/>
</dbReference>
<dbReference type="InterPro" id="IPR020568">
    <property type="entry name" value="Ribosomal_Su5_D2-typ_SF"/>
</dbReference>
<keyword evidence="1 4" id="KW-0418">Kinase</keyword>
<evidence type="ECO:0000259" key="2">
    <source>
        <dbReference type="Pfam" id="PF00288"/>
    </source>
</evidence>
<dbReference type="HAMAP" id="MF_02223">
    <property type="entry name" value="Pantoate_kinase"/>
    <property type="match status" value="1"/>
</dbReference>
<evidence type="ECO:0000313" key="11">
    <source>
        <dbReference type="Proteomes" id="UP000567099"/>
    </source>
</evidence>
<keyword evidence="1" id="KW-0547">Nucleotide-binding</keyword>
<dbReference type="GO" id="GO:0015937">
    <property type="term" value="P:coenzyme A biosynthetic process"/>
    <property type="evidence" value="ECO:0007669"/>
    <property type="project" value="UniProtKB-UniRule"/>
</dbReference>
<proteinExistence type="inferred from homology"/>
<dbReference type="RefSeq" id="WP_104837653.1">
    <property type="nucleotide sequence ID" value="NZ_CP026606.1"/>
</dbReference>
<dbReference type="Pfam" id="PF00288">
    <property type="entry name" value="GHMP_kinases_N"/>
    <property type="match status" value="1"/>
</dbReference>
<feature type="domain" description="GHMP kinase N-terminal" evidence="2">
    <location>
        <begin position="72"/>
        <end position="152"/>
    </location>
</feature>
<comment type="pathway">
    <text evidence="1">Cofactor biosynthesis; coenzyme A biosynthesis.</text>
</comment>
<dbReference type="InterPro" id="IPR012043">
    <property type="entry name" value="PoK"/>
</dbReference>
<dbReference type="GO" id="GO:0005524">
    <property type="term" value="F:ATP binding"/>
    <property type="evidence" value="ECO:0007669"/>
    <property type="project" value="UniProtKB-KW"/>
</dbReference>
<dbReference type="InterPro" id="IPR006204">
    <property type="entry name" value="GHMP_kinase_N_dom"/>
</dbReference>
<comment type="similarity">
    <text evidence="1">Belongs to the GHMP kinase family. PoK subfamily.</text>
</comment>
<dbReference type="GO" id="GO:0016301">
    <property type="term" value="F:kinase activity"/>
    <property type="evidence" value="ECO:0007669"/>
    <property type="project" value="UniProtKB-UniRule"/>
</dbReference>
<evidence type="ECO:0000313" key="3">
    <source>
        <dbReference type="EMBL" id="AVB76055.1"/>
    </source>
</evidence>
<dbReference type="EMBL" id="JACDUO010000002">
    <property type="protein sequence ID" value="MBA2864515.1"/>
    <property type="molecule type" value="Genomic_DNA"/>
</dbReference>
<keyword evidence="1" id="KW-0173">Coenzyme A biosynthesis</keyword>
<dbReference type="Gene3D" id="3.30.230.10">
    <property type="match status" value="1"/>
</dbReference>
<dbReference type="EMBL" id="JACHED010000003">
    <property type="protein sequence ID" value="MBB6497365.1"/>
    <property type="molecule type" value="Genomic_DNA"/>
</dbReference>
<name>A0A2L1C9M0_METMI</name>
<comment type="catalytic activity">
    <reaction evidence="1">
        <text>(R)-pantoate + ATP = (R)-4-phosphopantoate + ADP + H(+)</text>
        <dbReference type="Rhea" id="RHEA:28246"/>
        <dbReference type="ChEBI" id="CHEBI:15378"/>
        <dbReference type="ChEBI" id="CHEBI:15980"/>
        <dbReference type="ChEBI" id="CHEBI:30616"/>
        <dbReference type="ChEBI" id="CHEBI:61294"/>
        <dbReference type="ChEBI" id="CHEBI:456216"/>
        <dbReference type="EC" id="2.7.1.169"/>
    </reaction>
</comment>
<evidence type="ECO:0000313" key="5">
    <source>
        <dbReference type="EMBL" id="MBA2864515.1"/>
    </source>
</evidence>
<dbReference type="EMBL" id="CP026606">
    <property type="protein sequence ID" value="AVB76055.1"/>
    <property type="molecule type" value="Genomic_DNA"/>
</dbReference>
<dbReference type="PANTHER" id="PTHR42282:SF1">
    <property type="entry name" value="PANTOATE KINASE"/>
    <property type="match status" value="1"/>
</dbReference>
<evidence type="ECO:0000256" key="1">
    <source>
        <dbReference type="HAMAP-Rule" id="MF_02223"/>
    </source>
</evidence>
<dbReference type="KEGG" id="mmad:MMJJ_06390"/>
<gene>
    <name evidence="4" type="ORF">HNP89_001028</name>
    <name evidence="6" type="ORF">HNP92_000977</name>
    <name evidence="5" type="ORF">HNP94_001537</name>
    <name evidence="7" type="ORF">HNP96_001408</name>
    <name evidence="3" type="ORF">MMJJ_06390</name>
</gene>
<dbReference type="SUPFAM" id="SSF54211">
    <property type="entry name" value="Ribosomal protein S5 domain 2-like"/>
    <property type="match status" value="1"/>
</dbReference>
<reference evidence="8" key="1">
    <citation type="journal article" date="2018" name="Genome Announc.">
        <title>Complete Genome Sequence of the Methanococcus maripaludis Type Strain JJ (DSM 2067), a Model for Selenoprotein Synthesis in Archaea.</title>
        <authorList>
            <person name="Poehlein A."/>
            <person name="Heym D."/>
            <person name="Quitzke V."/>
            <person name="Fersch J."/>
            <person name="Daniel R."/>
            <person name="Rother M."/>
        </authorList>
    </citation>
    <scope>NUCLEOTIDE SEQUENCE [LARGE SCALE GENOMIC DNA]</scope>
    <source>
        <strain evidence="8">DSM 2067</strain>
    </source>
</reference>
<evidence type="ECO:0000313" key="7">
    <source>
        <dbReference type="EMBL" id="MBB6497365.1"/>
    </source>
</evidence>
<dbReference type="EC" id="2.7.1.169" evidence="1"/>
<comment type="function">
    <text evidence="1">Phosphorylates (R)-pantoate to form (R)-4-phosphopantoate in the CoA biosynthesis pathway.</text>
</comment>
<dbReference type="Proteomes" id="UP000522365">
    <property type="component" value="Unassembled WGS sequence"/>
</dbReference>
<protein>
    <recommendedName>
        <fullName evidence="1">Pantoate kinase</fullName>
        <shortName evidence="1">PoK</shortName>
        <ecNumber evidence="1">2.7.1.169</ecNumber>
    </recommendedName>
</protein>
<sequence length="291" mass="32022">MFIPSHITGFFKITRHENLLKTGSTGAGITLNRGVSTKLVEGSGNVYFNDEKIDLCPSKDVIHYLGLKNELKHDITYTSDFPLGCGMGTSGCCALGAAYELSSTYNFKNMQNDIDRSNLDNKKNESDISELVKIAHKAEVRCNTGLGDVIAQHTKGFVIRKSPGFPIGVESVDIKNMDDYSVLVDIFGKKETDTVINDPSWIEKINATSDELLGKLLKKPTLENFMELSYYFAKNTGLASEEIIEICDDLRFTAGASQAMLGNAIFCICKDEELNDAASILSNPVVCKIYK</sequence>
<dbReference type="AlphaFoldDB" id="A0A2L1C9M0"/>
<accession>A0A2L1C9M0</accession>
<dbReference type="EMBL" id="JACDUK010000002">
    <property type="protein sequence ID" value="MBA2853071.1"/>
    <property type="molecule type" value="Genomic_DNA"/>
</dbReference>
<dbReference type="Proteomes" id="UP000567099">
    <property type="component" value="Unassembled WGS sequence"/>
</dbReference>
<reference evidence="9 11" key="3">
    <citation type="submission" date="2020-07" db="EMBL/GenBank/DDBJ databases">
        <title>Genomic Encyclopedia of Type Strains, Phase IV (KMG-V): Genome sequencing to study the core and pangenomes of soil and plant-associated prokaryotes.</title>
        <authorList>
            <person name="Whitman W."/>
        </authorList>
    </citation>
    <scope>NUCLEOTIDE SEQUENCE [LARGE SCALE GENOMIC DNA]</scope>
    <source>
        <strain evidence="6 10">C11</strain>
        <strain evidence="5 11">C13</strain>
        <strain evidence="7 12">D1</strain>
        <strain evidence="4 9">S1</strain>
    </source>
</reference>
<keyword evidence="1 4" id="KW-0808">Transferase</keyword>
<organism evidence="3 8">
    <name type="scientific">Methanococcus maripaludis</name>
    <name type="common">Methanococcus deltae</name>
    <dbReference type="NCBI Taxonomy" id="39152"/>
    <lineage>
        <taxon>Archaea</taxon>
        <taxon>Methanobacteriati</taxon>
        <taxon>Methanobacteriota</taxon>
        <taxon>Methanomada group</taxon>
        <taxon>Methanococci</taxon>
        <taxon>Methanococcales</taxon>
        <taxon>Methanococcaceae</taxon>
        <taxon>Methanococcus</taxon>
    </lineage>
</organism>
<keyword evidence="1" id="KW-0067">ATP-binding</keyword>
<reference evidence="3" key="2">
    <citation type="submission" date="2018-02" db="EMBL/GenBank/DDBJ databases">
        <title>Complete genome sequence of the Methanococcus maripaludis type strain JJ (DSM 2067), a model for selenoprotein synthesis in Archaea.</title>
        <authorList>
            <person name="Poehlein A."/>
            <person name="Heym D."/>
            <person name="Quitzke V."/>
            <person name="Fersch J."/>
            <person name="Daniel R."/>
            <person name="Rother M."/>
        </authorList>
    </citation>
    <scope>NUCLEOTIDE SEQUENCE [LARGE SCALE GENOMIC DNA]</scope>
    <source>
        <strain evidence="3">DSM 2067</strain>
    </source>
</reference>